<protein>
    <recommendedName>
        <fullName evidence="6">S-protein homolog</fullName>
    </recommendedName>
</protein>
<name>A0AAV1W052_LUPLU</name>
<dbReference type="InterPro" id="IPR010264">
    <property type="entry name" value="Self-incomp_S1"/>
</dbReference>
<dbReference type="PANTHER" id="PTHR31232:SF149">
    <property type="entry name" value="S-PROTEIN HOMOLOG"/>
    <property type="match status" value="1"/>
</dbReference>
<accession>A0AAV1W052</accession>
<organism evidence="7 8">
    <name type="scientific">Lupinus luteus</name>
    <name type="common">European yellow lupine</name>
    <dbReference type="NCBI Taxonomy" id="3873"/>
    <lineage>
        <taxon>Eukaryota</taxon>
        <taxon>Viridiplantae</taxon>
        <taxon>Streptophyta</taxon>
        <taxon>Embryophyta</taxon>
        <taxon>Tracheophyta</taxon>
        <taxon>Spermatophyta</taxon>
        <taxon>Magnoliopsida</taxon>
        <taxon>eudicotyledons</taxon>
        <taxon>Gunneridae</taxon>
        <taxon>Pentapetalae</taxon>
        <taxon>rosids</taxon>
        <taxon>fabids</taxon>
        <taxon>Fabales</taxon>
        <taxon>Fabaceae</taxon>
        <taxon>Papilionoideae</taxon>
        <taxon>50 kb inversion clade</taxon>
        <taxon>genistoids sensu lato</taxon>
        <taxon>core genistoids</taxon>
        <taxon>Genisteae</taxon>
        <taxon>Lupinus</taxon>
    </lineage>
</organism>
<dbReference type="PANTHER" id="PTHR31232">
    <property type="match status" value="1"/>
</dbReference>
<dbReference type="GO" id="GO:0005576">
    <property type="term" value="C:extracellular region"/>
    <property type="evidence" value="ECO:0007669"/>
    <property type="project" value="UniProtKB-SubCell"/>
</dbReference>
<evidence type="ECO:0000256" key="5">
    <source>
        <dbReference type="ARBA" id="ARBA00022729"/>
    </source>
</evidence>
<evidence type="ECO:0000256" key="4">
    <source>
        <dbReference type="ARBA" id="ARBA00022525"/>
    </source>
</evidence>
<reference evidence="7 8" key="1">
    <citation type="submission" date="2024-03" db="EMBL/GenBank/DDBJ databases">
        <authorList>
            <person name="Martinez-Hernandez J."/>
        </authorList>
    </citation>
    <scope>NUCLEOTIDE SEQUENCE [LARGE SCALE GENOMIC DNA]</scope>
</reference>
<comment type="caution">
    <text evidence="7">The sequence shown here is derived from an EMBL/GenBank/DDBJ whole genome shotgun (WGS) entry which is preliminary data.</text>
</comment>
<evidence type="ECO:0000313" key="7">
    <source>
        <dbReference type="EMBL" id="CAL0302427.1"/>
    </source>
</evidence>
<keyword evidence="4 6" id="KW-0964">Secreted</keyword>
<proteinExistence type="inferred from homology"/>
<feature type="signal peptide" evidence="6">
    <location>
        <begin position="1"/>
        <end position="25"/>
    </location>
</feature>
<dbReference type="AlphaFoldDB" id="A0AAV1W052"/>
<evidence type="ECO:0000256" key="6">
    <source>
        <dbReference type="RuleBase" id="RU367044"/>
    </source>
</evidence>
<keyword evidence="3 6" id="KW-0713">Self-incompatibility</keyword>
<evidence type="ECO:0000256" key="3">
    <source>
        <dbReference type="ARBA" id="ARBA00022471"/>
    </source>
</evidence>
<keyword evidence="5 6" id="KW-0732">Signal</keyword>
<comment type="similarity">
    <text evidence="2 6">Belongs to the plant self-incompatibility (S1) protein family.</text>
</comment>
<evidence type="ECO:0000313" key="8">
    <source>
        <dbReference type="Proteomes" id="UP001497480"/>
    </source>
</evidence>
<dbReference type="GO" id="GO:0060320">
    <property type="term" value="P:rejection of self pollen"/>
    <property type="evidence" value="ECO:0007669"/>
    <property type="project" value="UniProtKB-KW"/>
</dbReference>
<evidence type="ECO:0000256" key="2">
    <source>
        <dbReference type="ARBA" id="ARBA00005581"/>
    </source>
</evidence>
<sequence length="141" mass="16895">MIMVTSNIYIFFFLLLLFPSLMVVSENGSILSYTHVYIKNDLGNNIPLTVHCKSKNDDLGAHHLKYQDEYKFQFKPSLFRNTLFFCGFTWDGILHWFDIYVETRDCPDYDYKSNYRWSIQKKFACMFNPTSHAYDYCLDYH</sequence>
<dbReference type="EMBL" id="CAXHTB010000002">
    <property type="protein sequence ID" value="CAL0302427.1"/>
    <property type="molecule type" value="Genomic_DNA"/>
</dbReference>
<gene>
    <name evidence="7" type="ORF">LLUT_LOCUS3487</name>
</gene>
<dbReference type="Pfam" id="PF05938">
    <property type="entry name" value="Self-incomp_S1"/>
    <property type="match status" value="1"/>
</dbReference>
<keyword evidence="8" id="KW-1185">Reference proteome</keyword>
<evidence type="ECO:0000256" key="1">
    <source>
        <dbReference type="ARBA" id="ARBA00004613"/>
    </source>
</evidence>
<dbReference type="Proteomes" id="UP001497480">
    <property type="component" value="Unassembled WGS sequence"/>
</dbReference>
<comment type="subcellular location">
    <subcellularLocation>
        <location evidence="1 6">Secreted</location>
    </subcellularLocation>
</comment>
<feature type="chain" id="PRO_5043111829" description="S-protein homolog" evidence="6">
    <location>
        <begin position="26"/>
        <end position="141"/>
    </location>
</feature>